<feature type="compositionally biased region" description="Basic and acidic residues" evidence="1">
    <location>
        <begin position="86"/>
        <end position="99"/>
    </location>
</feature>
<evidence type="ECO:0000256" key="1">
    <source>
        <dbReference type="SAM" id="MobiDB-lite"/>
    </source>
</evidence>
<organism evidence="2 3">
    <name type="scientific">Carassius auratus</name>
    <name type="common">Goldfish</name>
    <dbReference type="NCBI Taxonomy" id="7957"/>
    <lineage>
        <taxon>Eukaryota</taxon>
        <taxon>Metazoa</taxon>
        <taxon>Chordata</taxon>
        <taxon>Craniata</taxon>
        <taxon>Vertebrata</taxon>
        <taxon>Euteleostomi</taxon>
        <taxon>Actinopterygii</taxon>
        <taxon>Neopterygii</taxon>
        <taxon>Teleostei</taxon>
        <taxon>Ostariophysi</taxon>
        <taxon>Cypriniformes</taxon>
        <taxon>Cyprinidae</taxon>
        <taxon>Cyprininae</taxon>
        <taxon>Carassius</taxon>
    </lineage>
</organism>
<dbReference type="KEGG" id="caua:113075916"/>
<dbReference type="PANTHER" id="PTHR12917">
    <property type="entry name" value="ASPARTYL PROTEASE DDI-RELATED"/>
    <property type="match status" value="1"/>
</dbReference>
<feature type="compositionally biased region" description="Basic and acidic residues" evidence="1">
    <location>
        <begin position="133"/>
        <end position="151"/>
    </location>
</feature>
<dbReference type="AlphaFoldDB" id="A0A6P6N7D8"/>
<feature type="compositionally biased region" description="Basic and acidic residues" evidence="1">
    <location>
        <begin position="69"/>
        <end position="78"/>
    </location>
</feature>
<evidence type="ECO:0000313" key="3">
    <source>
        <dbReference type="RefSeq" id="XP_026104353.1"/>
    </source>
</evidence>
<accession>A0A6P6N7D8</accession>
<dbReference type="PANTHER" id="PTHR12917:SF17">
    <property type="entry name" value="NUCLEAR RECEPTOR-INTERACTING PROTEIN 2"/>
    <property type="match status" value="1"/>
</dbReference>
<dbReference type="Proteomes" id="UP000515129">
    <property type="component" value="Unplaced"/>
</dbReference>
<sequence length="329" mass="37286">MSEGKKELEMRDKAIMHQQRRLKQATQFMHKDSADLLPLDGLKRLGTSKDLQPHSIIQRRLLEGNIPRLRGEARDVPSHVRSPLADSKEGGEPEERSESTVDDSTEEKESPEESEKSLRSDEDEDEDSSDAGGKTESKQKNEIEEKTKKVLEEDERASTLSALVVQCKCGDAEVMLSINTGCQHNHISKTCCRRLGLKTNLEEKPHDKLPLSDSTVETVKSLHLQLGTERVQCTAQVIGQTSKFLQSLLKMHCLLCLKKTAQNHIHHTMITPCFIDLTEQRIGHSEPCLNISSMQTEKSYESAKRDIHMHFFSLYLHSTLTLSHWPFPI</sequence>
<dbReference type="GeneID" id="113075916"/>
<gene>
    <name evidence="3" type="primary">LOC113075916</name>
</gene>
<feature type="region of interest" description="Disordered" evidence="1">
    <location>
        <begin position="44"/>
        <end position="155"/>
    </location>
</feature>
<keyword evidence="2" id="KW-1185">Reference proteome</keyword>
<dbReference type="OrthoDB" id="1047367at2759"/>
<name>A0A6P6N7D8_CARAU</name>
<reference evidence="3" key="1">
    <citation type="submission" date="2025-08" db="UniProtKB">
        <authorList>
            <consortium name="RefSeq"/>
        </authorList>
    </citation>
    <scope>IDENTIFICATION</scope>
    <source>
        <strain evidence="3">Wakin</strain>
        <tissue evidence="3">Muscle</tissue>
    </source>
</reference>
<dbReference type="RefSeq" id="XP_026104353.1">
    <property type="nucleotide sequence ID" value="XM_026248568.1"/>
</dbReference>
<dbReference type="InterPro" id="IPR021109">
    <property type="entry name" value="Peptidase_aspartic_dom_sf"/>
</dbReference>
<dbReference type="Gene3D" id="2.40.70.10">
    <property type="entry name" value="Acid Proteases"/>
    <property type="match status" value="1"/>
</dbReference>
<feature type="compositionally biased region" description="Basic and acidic residues" evidence="1">
    <location>
        <begin position="107"/>
        <end position="120"/>
    </location>
</feature>
<evidence type="ECO:0000313" key="2">
    <source>
        <dbReference type="Proteomes" id="UP000515129"/>
    </source>
</evidence>
<proteinExistence type="predicted"/>
<protein>
    <submittedName>
        <fullName evidence="3">Nuclear receptor-interacting protein 2-like isoform X1</fullName>
    </submittedName>
</protein>